<dbReference type="PROSITE" id="PS51318">
    <property type="entry name" value="TAT"/>
    <property type="match status" value="1"/>
</dbReference>
<dbReference type="InterPro" id="IPR008557">
    <property type="entry name" value="PhoX"/>
</dbReference>
<dbReference type="Proteomes" id="UP000439022">
    <property type="component" value="Unassembled WGS sequence"/>
</dbReference>
<keyword evidence="3" id="KW-1185">Reference proteome</keyword>
<dbReference type="AlphaFoldDB" id="A0A6A8GE38"/>
<dbReference type="PANTHER" id="PTHR35399">
    <property type="entry name" value="SLR8030 PROTEIN"/>
    <property type="match status" value="1"/>
</dbReference>
<dbReference type="Pfam" id="PF05787">
    <property type="entry name" value="PhoX"/>
    <property type="match status" value="1"/>
</dbReference>
<evidence type="ECO:0000313" key="2">
    <source>
        <dbReference type="EMBL" id="MRX21634.1"/>
    </source>
</evidence>
<feature type="compositionally biased region" description="Low complexity" evidence="1">
    <location>
        <begin position="25"/>
        <end position="41"/>
    </location>
</feature>
<evidence type="ECO:0000256" key="1">
    <source>
        <dbReference type="SAM" id="MobiDB-lite"/>
    </source>
</evidence>
<comment type="caution">
    <text evidence="2">The sequence shown here is derived from an EMBL/GenBank/DDBJ whole genome shotgun (WGS) entry which is preliminary data.</text>
</comment>
<dbReference type="InterPro" id="IPR006311">
    <property type="entry name" value="TAT_signal"/>
</dbReference>
<proteinExistence type="predicted"/>
<sequence length="553" mass="60338">MREKFTRRAFVATAVAASLAGCGGTSPSTSTRETATETTGTPRPPREPSLRRLATTVTGAEFTGLFLSDDGHFFFNVQHPDHGNDPPFATGAVGVVTKYDMNSLPFDFESVPVPDDPSKSVETAVGEYKVLANGGDEIGDARALGVPFSPDGEPLTTAINPDFNGFVPVSDTEGYLFTDWEDHPGMVSRLRLEDPSGERDWEVVDGMNLDFEAVEGTWFNCFGTVSPWGTPLSSEELMFADTREWNNPSYETIDDVENLAKYLGYYPNPYRYGYIVEITDPKADSPTPVKHFSMGRFAHENAVVMPDERTVYLTDDEVATAFFKFIADEPGDLSAGTLFAAKVSQDDSEDVTTTGFDIEWVRLAHGTNDQIEAWIAEYDGITQDDYADGENSYITDGEIQAWADGDASDDRVAFLESRKAAGALGATVEFRKMEGINVRAGVEPGEYAYVAMAEINEAMVDGRDHIDLEQNDYGAVYRMRLGDDYDVSRMEPALVGGPTGLACESCSTDDGDDARVLSNPDNLVVMPDGRVIVGEDSGLRQPSMLWVFDPGTG</sequence>
<dbReference type="RefSeq" id="WP_151162217.1">
    <property type="nucleotide sequence ID" value="NZ_WKJO01000001.1"/>
</dbReference>
<organism evidence="2 3">
    <name type="scientific">Haloferax litoreum</name>
    <dbReference type="NCBI Taxonomy" id="2666140"/>
    <lineage>
        <taxon>Archaea</taxon>
        <taxon>Methanobacteriati</taxon>
        <taxon>Methanobacteriota</taxon>
        <taxon>Stenosarchaea group</taxon>
        <taxon>Halobacteria</taxon>
        <taxon>Halobacteriales</taxon>
        <taxon>Haloferacaceae</taxon>
        <taxon>Haloferax</taxon>
    </lineage>
</organism>
<gene>
    <name evidence="2" type="ORF">GJR96_06650</name>
</gene>
<name>A0A6A8GE38_9EURY</name>
<feature type="region of interest" description="Disordered" evidence="1">
    <location>
        <begin position="20"/>
        <end position="49"/>
    </location>
</feature>
<evidence type="ECO:0000313" key="3">
    <source>
        <dbReference type="Proteomes" id="UP000439022"/>
    </source>
</evidence>
<dbReference type="PANTHER" id="PTHR35399:SF2">
    <property type="entry name" value="DUF839 DOMAIN-CONTAINING PROTEIN"/>
    <property type="match status" value="1"/>
</dbReference>
<reference evidence="2 3" key="1">
    <citation type="submission" date="2019-11" db="EMBL/GenBank/DDBJ databases">
        <title>Whole genome sequence of Haloferax sp. MBLA0076.</title>
        <authorList>
            <person name="Seo M.-J."/>
            <person name="Cho E.-S."/>
        </authorList>
    </citation>
    <scope>NUCLEOTIDE SEQUENCE [LARGE SCALE GENOMIC DNA]</scope>
    <source>
        <strain evidence="2 3">MBLA0076</strain>
    </source>
</reference>
<dbReference type="EMBL" id="WKJO01000001">
    <property type="protein sequence ID" value="MRX21634.1"/>
    <property type="molecule type" value="Genomic_DNA"/>
</dbReference>
<dbReference type="PROSITE" id="PS51257">
    <property type="entry name" value="PROKAR_LIPOPROTEIN"/>
    <property type="match status" value="1"/>
</dbReference>
<accession>A0A6A8GE38</accession>
<protein>
    <submittedName>
        <fullName evidence="2">DUF839 domain-containing protein</fullName>
    </submittedName>
</protein>